<dbReference type="Gene3D" id="1.10.530.40">
    <property type="match status" value="1"/>
</dbReference>
<protein>
    <submittedName>
        <fullName evidence="3">Endolysin</fullName>
    </submittedName>
</protein>
<dbReference type="SUPFAM" id="SSF53955">
    <property type="entry name" value="Lysozyme-like"/>
    <property type="match status" value="1"/>
</dbReference>
<dbReference type="InterPro" id="IPR023347">
    <property type="entry name" value="Lysozyme_dom_sf"/>
</dbReference>
<keyword evidence="4" id="KW-1185">Reference proteome</keyword>
<proteinExistence type="predicted"/>
<name>A0ABZ0Z3Q6_9CAUD</name>
<evidence type="ECO:0000256" key="1">
    <source>
        <dbReference type="ARBA" id="ARBA00022529"/>
    </source>
</evidence>
<evidence type="ECO:0000313" key="3">
    <source>
        <dbReference type="EMBL" id="WQJ52857.1"/>
    </source>
</evidence>
<accession>A0ABZ0Z3Q6</accession>
<reference evidence="3 4" key="1">
    <citation type="submission" date="2023-11" db="EMBL/GenBank/DDBJ databases">
        <authorList>
            <person name="Cook R."/>
            <person name="Crisci M."/>
            <person name="Pye H."/>
            <person name="Adriaenssens E."/>
            <person name="Santini J."/>
        </authorList>
    </citation>
    <scope>NUCLEOTIDE SEQUENCE [LARGE SCALE GENOMIC DNA]</scope>
    <source>
        <strain evidence="3">Lak_Megaphage_RVC_JS4_GC31</strain>
    </source>
</reference>
<organism evidence="3 4">
    <name type="scientific">phage Lak_Megaphage_RVC_JS4_GC31</name>
    <dbReference type="NCBI Taxonomy" id="3109228"/>
    <lineage>
        <taxon>Viruses</taxon>
        <taxon>Duplodnaviria</taxon>
        <taxon>Heunggongvirae</taxon>
        <taxon>Uroviricota</taxon>
        <taxon>Caudoviricetes</taxon>
        <taxon>Caudoviricetes code 15 clade</taxon>
    </lineage>
</organism>
<evidence type="ECO:0000256" key="2">
    <source>
        <dbReference type="ARBA" id="ARBA00022638"/>
    </source>
</evidence>
<dbReference type="InterPro" id="IPR023346">
    <property type="entry name" value="Lysozyme-like_dom_sf"/>
</dbReference>
<keyword evidence="2" id="KW-0081">Bacteriolytic enzyme</keyword>
<evidence type="ECO:0000313" key="4">
    <source>
        <dbReference type="Proteomes" id="UP001349343"/>
    </source>
</evidence>
<dbReference type="Proteomes" id="UP001349343">
    <property type="component" value="Segment"/>
</dbReference>
<sequence>MQNKRRNDLYEQLVYDISKQVKRQINESYDNALLEEYGAKDLFTDIMKEANKDTRILFNKLRKFLVFVIERLQETDQYKKADIIVNEYKKRVQKYINEHKEITPRRMFKIIITVLTIYGGASLIQDCKHGIQMIQQSFKQSEEVSNDSVYIESPDDIIDFEEVYTPDDKIVKTTEVNSTKNILPAEYYKKDSNYEFISSDAAREFIKKHELCLLYPYYANAKEEAEGKVTIGYGHVVLESDGELYTKIQKLKKAKKIKRSFVYDKKQKKLVLNPNHCQKLITTEKANQLFLKDIKIAEERAYKAIKSMNTDDNVKCYMLYNQKIKDGLTSLCYNAGNLKHDKYSFIKNGLANCRFDYKNNCINIGDYNVSFSLFKKIKDNPNRRAEEYSKFFVSANKPIDLNNVL</sequence>
<keyword evidence="1" id="KW-0929">Antimicrobial</keyword>
<dbReference type="EMBL" id="OR769222">
    <property type="protein sequence ID" value="WQJ52857.1"/>
    <property type="molecule type" value="Genomic_DNA"/>
</dbReference>